<reference evidence="3" key="1">
    <citation type="submission" date="2016-11" db="UniProtKB">
        <authorList>
            <consortium name="WormBaseParasite"/>
        </authorList>
    </citation>
    <scope>IDENTIFICATION</scope>
</reference>
<accession>A0A1I8FA79</accession>
<dbReference type="SUPFAM" id="SSF48403">
    <property type="entry name" value="Ankyrin repeat"/>
    <property type="match status" value="1"/>
</dbReference>
<proteinExistence type="predicted"/>
<dbReference type="Proteomes" id="UP000095280">
    <property type="component" value="Unplaced"/>
</dbReference>
<evidence type="ECO:0000313" key="3">
    <source>
        <dbReference type="WBParaSite" id="maker-unitig_26688-snap-gene-0.2-mRNA-1"/>
    </source>
</evidence>
<dbReference type="PROSITE" id="PS50088">
    <property type="entry name" value="ANK_REPEAT"/>
    <property type="match status" value="1"/>
</dbReference>
<dbReference type="InterPro" id="IPR036770">
    <property type="entry name" value="Ankyrin_rpt-contain_sf"/>
</dbReference>
<keyword evidence="2" id="KW-1185">Reference proteome</keyword>
<evidence type="ECO:0000313" key="2">
    <source>
        <dbReference type="Proteomes" id="UP000095280"/>
    </source>
</evidence>
<organism evidence="2 3">
    <name type="scientific">Macrostomum lignano</name>
    <dbReference type="NCBI Taxonomy" id="282301"/>
    <lineage>
        <taxon>Eukaryota</taxon>
        <taxon>Metazoa</taxon>
        <taxon>Spiralia</taxon>
        <taxon>Lophotrochozoa</taxon>
        <taxon>Platyhelminthes</taxon>
        <taxon>Rhabditophora</taxon>
        <taxon>Macrostomorpha</taxon>
        <taxon>Macrostomida</taxon>
        <taxon>Macrostomidae</taxon>
        <taxon>Macrostomum</taxon>
    </lineage>
</organism>
<dbReference type="WBParaSite" id="maker-unitig_26688-snap-gene-0.2-mRNA-1">
    <property type="protein sequence ID" value="maker-unitig_26688-snap-gene-0.2-mRNA-1"/>
    <property type="gene ID" value="maker-unitig_26688-snap-gene-0.2"/>
</dbReference>
<feature type="repeat" description="ANK" evidence="1">
    <location>
        <begin position="151"/>
        <end position="183"/>
    </location>
</feature>
<sequence>AADLAEAVRSGDAVACVISSLATTPGGACLVERDRLLHVACGFWTPGGWRELLQAGLCRFRALLVASCCRWIEKQAASAAAAAFRRNGAIQSVDNRGRSAVHAALRIQGELGLSEPPGSGRERRMESARLWRSHARRTLAAGRGPPRYCLNGNQPAHLAARHDRLNCLRLLADRGVALDLPGRAGKLPITFRGNTPGHWTNLSGQAELLRLHSLGPLRDTRCGANPDTHCAAMIVAGHVAPDTAGAIGTWRHPDTMIVAHGRNSWPAIRHVAHWAHPIRAARRAGHPVLMATLSSKPTDNAAKSPSCPLCVEKDRKFGLIFCTTYTW</sequence>
<dbReference type="InterPro" id="IPR002110">
    <property type="entry name" value="Ankyrin_rpt"/>
</dbReference>
<dbReference type="AlphaFoldDB" id="A0A1I8FA79"/>
<evidence type="ECO:0000256" key="1">
    <source>
        <dbReference type="PROSITE-ProRule" id="PRU00023"/>
    </source>
</evidence>
<keyword evidence="1" id="KW-0040">ANK repeat</keyword>
<dbReference type="Gene3D" id="1.25.40.20">
    <property type="entry name" value="Ankyrin repeat-containing domain"/>
    <property type="match status" value="1"/>
</dbReference>
<name>A0A1I8FA79_9PLAT</name>
<protein>
    <submittedName>
        <fullName evidence="3">ANK_REP_REGION domain-containing protein</fullName>
    </submittedName>
</protein>
<dbReference type="PROSITE" id="PS50297">
    <property type="entry name" value="ANK_REP_REGION"/>
    <property type="match status" value="1"/>
</dbReference>